<accession>A0A379LZD3</accession>
<dbReference type="RefSeq" id="WP_064065197.1">
    <property type="nucleotide sequence ID" value="NZ_LPZN01000062.1"/>
</dbReference>
<keyword evidence="3" id="KW-0436">Ligase</keyword>
<dbReference type="EC" id="6.3.5.-" evidence="3"/>
<dbReference type="EMBL" id="UGVI01000001">
    <property type="protein sequence ID" value="SUE15411.1"/>
    <property type="molecule type" value="Genomic_DNA"/>
</dbReference>
<evidence type="ECO:0000313" key="4">
    <source>
        <dbReference type="Proteomes" id="UP000254569"/>
    </source>
</evidence>
<dbReference type="InterPro" id="IPR023631">
    <property type="entry name" value="Amidase_dom"/>
</dbReference>
<organism evidence="3 4">
    <name type="scientific">Rhodococcus gordoniae</name>
    <dbReference type="NCBI Taxonomy" id="223392"/>
    <lineage>
        <taxon>Bacteria</taxon>
        <taxon>Bacillati</taxon>
        <taxon>Actinomycetota</taxon>
        <taxon>Actinomycetes</taxon>
        <taxon>Mycobacteriales</taxon>
        <taxon>Nocardiaceae</taxon>
        <taxon>Rhodococcus</taxon>
    </lineage>
</organism>
<dbReference type="SUPFAM" id="SSF75304">
    <property type="entry name" value="Amidase signature (AS) enzymes"/>
    <property type="match status" value="1"/>
</dbReference>
<evidence type="ECO:0000313" key="3">
    <source>
        <dbReference type="EMBL" id="SUE15411.1"/>
    </source>
</evidence>
<evidence type="ECO:0000259" key="2">
    <source>
        <dbReference type="Pfam" id="PF01425"/>
    </source>
</evidence>
<keyword evidence="4" id="KW-1185">Reference proteome</keyword>
<dbReference type="InterPro" id="IPR000120">
    <property type="entry name" value="Amidase"/>
</dbReference>
<feature type="domain" description="Amidase" evidence="2">
    <location>
        <begin position="26"/>
        <end position="418"/>
    </location>
</feature>
<reference evidence="3 4" key="1">
    <citation type="submission" date="2018-06" db="EMBL/GenBank/DDBJ databases">
        <authorList>
            <consortium name="Pathogen Informatics"/>
            <person name="Doyle S."/>
        </authorList>
    </citation>
    <scope>NUCLEOTIDE SEQUENCE [LARGE SCALE GENOMIC DNA]</scope>
    <source>
        <strain evidence="3 4">NCTC13296</strain>
    </source>
</reference>
<name>A0A379LZD3_9NOCA</name>
<gene>
    <name evidence="3" type="primary">gatA_4</name>
    <name evidence="3" type="ORF">NCTC13296_02273</name>
</gene>
<dbReference type="PANTHER" id="PTHR11895">
    <property type="entry name" value="TRANSAMIDASE"/>
    <property type="match status" value="1"/>
</dbReference>
<dbReference type="Gene3D" id="3.90.1300.10">
    <property type="entry name" value="Amidase signature (AS) domain"/>
    <property type="match status" value="1"/>
</dbReference>
<dbReference type="AlphaFoldDB" id="A0A379LZD3"/>
<dbReference type="Proteomes" id="UP000254569">
    <property type="component" value="Unassembled WGS sequence"/>
</dbReference>
<proteinExistence type="predicted"/>
<dbReference type="GO" id="GO:0016874">
    <property type="term" value="F:ligase activity"/>
    <property type="evidence" value="ECO:0007669"/>
    <property type="project" value="UniProtKB-KW"/>
</dbReference>
<feature type="region of interest" description="Disordered" evidence="1">
    <location>
        <begin position="129"/>
        <end position="151"/>
    </location>
</feature>
<evidence type="ECO:0000256" key="1">
    <source>
        <dbReference type="SAM" id="MobiDB-lite"/>
    </source>
</evidence>
<sequence length="443" mass="46406">MNTVTGSETDSPIAGILADEHPSVSAVERCLDRIAKRDHVVGAWAHLDPGLAIEQARARDGEERRSPLHGIPIGLKDIIETGDQPTGYGSSLWSGWRPVQDAEVVRRLRRDGAVILGKTTTTEFATYRPTATRNPHGLGRTPGGSSSGSAAAVADGQVPLALGTQTAGSVLRPGSFCGVFTLKPTYGRWPFDGVLPVALTFDTVGAFARHPAWLGAMDESLSTDGASTPPASVLPALHELRVGILRPPWADRATSAAAALLDEFAENLRGVVADVRDVPVPDALGALDGAHTLIMAAEAAASLSERVARPHAERVSEQLHRFLHDGRTATPSEIQSARQVLRDVRAFVGGVFTEVDVLVTLAAPGEAPPIEAGTGDPVFNKLASIAGCPAVGLPAGRGVEGLPLGIQIVAPHHADQGLVRIATCLTDRVGLAHRFEVHEGGRP</sequence>
<dbReference type="OrthoDB" id="182039at2"/>
<dbReference type="Pfam" id="PF01425">
    <property type="entry name" value="Amidase"/>
    <property type="match status" value="1"/>
</dbReference>
<protein>
    <submittedName>
        <fullName evidence="3">Amidase</fullName>
        <ecNumber evidence="3">6.3.5.-</ecNumber>
    </submittedName>
</protein>
<dbReference type="InterPro" id="IPR036928">
    <property type="entry name" value="AS_sf"/>
</dbReference>
<dbReference type="PANTHER" id="PTHR11895:SF151">
    <property type="entry name" value="GLUTAMYL-TRNA(GLN) AMIDOTRANSFERASE SUBUNIT A"/>
    <property type="match status" value="1"/>
</dbReference>